<dbReference type="InterPro" id="IPR037069">
    <property type="entry name" value="AcylCoA_DH/ox_N_sf"/>
</dbReference>
<comment type="caution">
    <text evidence="14">The sequence shown here is derived from an EMBL/GenBank/DDBJ whole genome shotgun (WGS) entry which is preliminary data.</text>
</comment>
<dbReference type="InterPro" id="IPR050741">
    <property type="entry name" value="Acyl-CoA_dehydrogenase"/>
</dbReference>
<dbReference type="PIRSF" id="PIRSF016578">
    <property type="entry name" value="HsaA"/>
    <property type="match status" value="1"/>
</dbReference>
<evidence type="ECO:0000259" key="13">
    <source>
        <dbReference type="Pfam" id="PF02771"/>
    </source>
</evidence>
<dbReference type="SUPFAM" id="SSF56645">
    <property type="entry name" value="Acyl-CoA dehydrogenase NM domain-like"/>
    <property type="match status" value="1"/>
</dbReference>
<dbReference type="PATRIC" id="fig|1097667.3.peg.1605"/>
<evidence type="ECO:0000313" key="15">
    <source>
        <dbReference type="Proteomes" id="UP000005143"/>
    </source>
</evidence>
<accession>H0E491</accession>
<evidence type="ECO:0000256" key="8">
    <source>
        <dbReference type="ARBA" id="ARBA00040394"/>
    </source>
</evidence>
<dbReference type="RefSeq" id="WP_007573080.1">
    <property type="nucleotide sequence ID" value="NZ_AGUD01000098.1"/>
</dbReference>
<gene>
    <name evidence="14" type="ORF">PAI11_16180</name>
</gene>
<evidence type="ECO:0000256" key="10">
    <source>
        <dbReference type="RuleBase" id="RU362125"/>
    </source>
</evidence>
<dbReference type="GO" id="GO:0033539">
    <property type="term" value="P:fatty acid beta-oxidation using acyl-CoA dehydrogenase"/>
    <property type="evidence" value="ECO:0007669"/>
    <property type="project" value="TreeGrafter"/>
</dbReference>
<protein>
    <recommendedName>
        <fullName evidence="8">Acyl-[acyl-carrier-protein] dehydrogenase MbtN</fullName>
    </recommendedName>
    <alternativeName>
        <fullName evidence="9">Mycobactin synthase protein N</fullName>
    </alternativeName>
</protein>
<proteinExistence type="inferred from homology"/>
<dbReference type="SUPFAM" id="SSF47203">
    <property type="entry name" value="Acyl-CoA dehydrogenase C-terminal domain-like"/>
    <property type="match status" value="1"/>
</dbReference>
<evidence type="ECO:0000256" key="9">
    <source>
        <dbReference type="ARBA" id="ARBA00042660"/>
    </source>
</evidence>
<dbReference type="PANTHER" id="PTHR48083:SF20">
    <property type="entry name" value="LONG-CHAIN SPECIFIC ACYL-COA DEHYDROGENASE, MITOCHONDRIAL"/>
    <property type="match status" value="1"/>
</dbReference>
<evidence type="ECO:0000256" key="5">
    <source>
        <dbReference type="ARBA" id="ARBA00022827"/>
    </source>
</evidence>
<dbReference type="PROSITE" id="PS00073">
    <property type="entry name" value="ACYL_COA_DH_2"/>
    <property type="match status" value="1"/>
</dbReference>
<evidence type="ECO:0000256" key="3">
    <source>
        <dbReference type="ARBA" id="ARBA00009347"/>
    </source>
</evidence>
<feature type="domain" description="Acyl-CoA dehydrogenase/oxidase C-terminal" evidence="11">
    <location>
        <begin position="232"/>
        <end position="381"/>
    </location>
</feature>
<comment type="function">
    <text evidence="7">Catalyzes the dehydrogenation at the alpha-beta position of ACP-bound acyl chains. This results in the introduction of a double bond in the lipidic chain, which is further transferred to the epsilon-amino group of lysine residue in the mycobactin core by MbtK.</text>
</comment>
<dbReference type="Gene3D" id="2.40.110.10">
    <property type="entry name" value="Butyryl-CoA Dehydrogenase, subunit A, domain 2"/>
    <property type="match status" value="1"/>
</dbReference>
<dbReference type="Proteomes" id="UP000005143">
    <property type="component" value="Unassembled WGS sequence"/>
</dbReference>
<evidence type="ECO:0000256" key="7">
    <source>
        <dbReference type="ARBA" id="ARBA00037085"/>
    </source>
</evidence>
<dbReference type="InterPro" id="IPR013786">
    <property type="entry name" value="AcylCoA_DH/ox_N"/>
</dbReference>
<evidence type="ECO:0000256" key="4">
    <source>
        <dbReference type="ARBA" id="ARBA00022630"/>
    </source>
</evidence>
<comment type="cofactor">
    <cofactor evidence="1 10">
        <name>FAD</name>
        <dbReference type="ChEBI" id="CHEBI:57692"/>
    </cofactor>
</comment>
<dbReference type="InterPro" id="IPR009100">
    <property type="entry name" value="AcylCoA_DH/oxidase_NM_dom_sf"/>
</dbReference>
<keyword evidence="15" id="KW-1185">Reference proteome</keyword>
<dbReference type="GO" id="GO:0005737">
    <property type="term" value="C:cytoplasm"/>
    <property type="evidence" value="ECO:0007669"/>
    <property type="project" value="TreeGrafter"/>
</dbReference>
<keyword evidence="6 10" id="KW-0560">Oxidoreductase</keyword>
<dbReference type="FunFam" id="2.40.110.10:FF:000002">
    <property type="entry name" value="Acyl-CoA dehydrogenase fadE12"/>
    <property type="match status" value="1"/>
</dbReference>
<organism evidence="14 15">
    <name type="scientific">Patulibacter medicamentivorans</name>
    <dbReference type="NCBI Taxonomy" id="1097667"/>
    <lineage>
        <taxon>Bacteria</taxon>
        <taxon>Bacillati</taxon>
        <taxon>Actinomycetota</taxon>
        <taxon>Thermoleophilia</taxon>
        <taxon>Solirubrobacterales</taxon>
        <taxon>Patulibacteraceae</taxon>
        <taxon>Patulibacter</taxon>
    </lineage>
</organism>
<comment type="similarity">
    <text evidence="3 10">Belongs to the acyl-CoA dehydrogenase family.</text>
</comment>
<reference evidence="14 15" key="1">
    <citation type="journal article" date="2013" name="Biodegradation">
        <title>Quantitative proteomic analysis of ibuprofen-degrading Patulibacter sp. strain I11.</title>
        <authorList>
            <person name="Almeida B."/>
            <person name="Kjeldal H."/>
            <person name="Lolas I."/>
            <person name="Knudsen A.D."/>
            <person name="Carvalho G."/>
            <person name="Nielsen K.L."/>
            <person name="Barreto Crespo M.T."/>
            <person name="Stensballe A."/>
            <person name="Nielsen J.L."/>
        </authorList>
    </citation>
    <scope>NUCLEOTIDE SEQUENCE [LARGE SCALE GENOMIC DNA]</scope>
    <source>
        <strain evidence="14 15">I11</strain>
    </source>
</reference>
<comment type="pathway">
    <text evidence="2">Siderophore biosynthesis; mycobactin biosynthesis.</text>
</comment>
<keyword evidence="5 10" id="KW-0274">FAD</keyword>
<evidence type="ECO:0000259" key="11">
    <source>
        <dbReference type="Pfam" id="PF00441"/>
    </source>
</evidence>
<dbReference type="Pfam" id="PF02771">
    <property type="entry name" value="Acyl-CoA_dh_N"/>
    <property type="match status" value="1"/>
</dbReference>
<dbReference type="GO" id="GO:0050660">
    <property type="term" value="F:flavin adenine dinucleotide binding"/>
    <property type="evidence" value="ECO:0007669"/>
    <property type="project" value="InterPro"/>
</dbReference>
<dbReference type="InterPro" id="IPR046373">
    <property type="entry name" value="Acyl-CoA_Oxase/DH_mid-dom_sf"/>
</dbReference>
<evidence type="ECO:0000256" key="1">
    <source>
        <dbReference type="ARBA" id="ARBA00001974"/>
    </source>
</evidence>
<sequence>MKRTLFEDEHEEFRHSFRTFLEREVAPHDREWDAAGIVPHEIYEAAGEGGFLCMPVPEEHGGAGVDDFRFSAVQHEELMRLGLTGFGIGMTLHNDVCLPYFLHNTDDEQKRRWLPGMVSGKLVTAIGMTEPGIGSDLGRLATTALRDGDHYVVNGAKTFITNGINADLVMTAVKTDPSQRHRGISLMVIERGTPGFERGRNLEKVGLHGQDTAELFFSDAQVPVENLLGEEGKGFGYLVAGLAQERLSVAWDAWSSARSGVEWTIEYVKQREAFGQAIGDFQTVRHALADCQTEVDVARTFLDRCTVALNDGELTVEEAAQVKLWTTEMQGRVLDRCVQLHGGYGYMVETPIARAWADARVTRIYAGANEIMKEIIGRAVLA</sequence>
<name>H0E491_9ACTN</name>
<dbReference type="PANTHER" id="PTHR48083">
    <property type="entry name" value="MEDIUM-CHAIN SPECIFIC ACYL-COA DEHYDROGENASE, MITOCHONDRIAL-RELATED"/>
    <property type="match status" value="1"/>
</dbReference>
<dbReference type="FunFam" id="1.20.140.10:FF:000001">
    <property type="entry name" value="Acyl-CoA dehydrogenase"/>
    <property type="match status" value="1"/>
</dbReference>
<evidence type="ECO:0000256" key="6">
    <source>
        <dbReference type="ARBA" id="ARBA00023002"/>
    </source>
</evidence>
<dbReference type="Pfam" id="PF00441">
    <property type="entry name" value="Acyl-CoA_dh_1"/>
    <property type="match status" value="1"/>
</dbReference>
<dbReference type="InterPro" id="IPR036250">
    <property type="entry name" value="AcylCo_DH-like_C"/>
</dbReference>
<dbReference type="InterPro" id="IPR006091">
    <property type="entry name" value="Acyl-CoA_Oxase/DH_mid-dom"/>
</dbReference>
<dbReference type="OrthoDB" id="5241155at2"/>
<dbReference type="AlphaFoldDB" id="H0E491"/>
<feature type="domain" description="Acyl-CoA dehydrogenase/oxidase N-terminal" evidence="13">
    <location>
        <begin position="8"/>
        <end position="121"/>
    </location>
</feature>
<dbReference type="EMBL" id="AGUD01000098">
    <property type="protein sequence ID" value="EHN11507.1"/>
    <property type="molecule type" value="Genomic_DNA"/>
</dbReference>
<dbReference type="Gene3D" id="1.10.540.10">
    <property type="entry name" value="Acyl-CoA dehydrogenase/oxidase, N-terminal domain"/>
    <property type="match status" value="1"/>
</dbReference>
<dbReference type="GO" id="GO:0003995">
    <property type="term" value="F:acyl-CoA dehydrogenase activity"/>
    <property type="evidence" value="ECO:0007669"/>
    <property type="project" value="InterPro"/>
</dbReference>
<feature type="domain" description="Acyl-CoA oxidase/dehydrogenase middle" evidence="12">
    <location>
        <begin position="125"/>
        <end position="219"/>
    </location>
</feature>
<dbReference type="InterPro" id="IPR009075">
    <property type="entry name" value="AcylCo_DH/oxidase_C"/>
</dbReference>
<dbReference type="Pfam" id="PF02770">
    <property type="entry name" value="Acyl-CoA_dh_M"/>
    <property type="match status" value="1"/>
</dbReference>
<keyword evidence="4 10" id="KW-0285">Flavoprotein</keyword>
<evidence type="ECO:0000313" key="14">
    <source>
        <dbReference type="EMBL" id="EHN11507.1"/>
    </source>
</evidence>
<dbReference type="InterPro" id="IPR006089">
    <property type="entry name" value="Acyl-CoA_DH_CS"/>
</dbReference>
<dbReference type="Gene3D" id="1.20.140.10">
    <property type="entry name" value="Butyryl-CoA Dehydrogenase, subunit A, domain 3"/>
    <property type="match status" value="1"/>
</dbReference>
<evidence type="ECO:0000256" key="2">
    <source>
        <dbReference type="ARBA" id="ARBA00005102"/>
    </source>
</evidence>
<evidence type="ECO:0000259" key="12">
    <source>
        <dbReference type="Pfam" id="PF02770"/>
    </source>
</evidence>